<dbReference type="RefSeq" id="WP_109567958.1">
    <property type="nucleotide sequence ID" value="NZ_CP029463.1"/>
</dbReference>
<accession>A0A2U8QR28</accession>
<dbReference type="EMBL" id="CP029463">
    <property type="protein sequence ID" value="AWM12549.1"/>
    <property type="molecule type" value="Genomic_DNA"/>
</dbReference>
<dbReference type="Pfam" id="PF20347">
    <property type="entry name" value="DUF6642"/>
    <property type="match status" value="1"/>
</dbReference>
<reference evidence="1 2" key="1">
    <citation type="submission" date="2018-05" db="EMBL/GenBank/DDBJ databases">
        <title>Flavobacterium sp. MEBiC07310.</title>
        <authorList>
            <person name="Baek K."/>
        </authorList>
    </citation>
    <scope>NUCLEOTIDE SEQUENCE [LARGE SCALE GENOMIC DNA]</scope>
    <source>
        <strain evidence="1 2">MEBiC07310</strain>
    </source>
</reference>
<sequence>MNDNHYLYCLEGVADISVPNKSLILPSLENLASHYGVTNVYKTCDSLEGLEESLSTLLYEDRHFKDYSILYLVFEGRGNQITLDHYYYTLEEIAEFFEGKLTGKIVHFANTMQLDLEEESFQYFLDVTGAKAISGYGNAVPVLSTVLDNLFFALYQEYDEVTELVEELFRQRYALCKSLGFRLYY</sequence>
<gene>
    <name evidence="1" type="ORF">DI487_00785</name>
</gene>
<dbReference type="InterPro" id="IPR046584">
    <property type="entry name" value="DUF6642"/>
</dbReference>
<protein>
    <submittedName>
        <fullName evidence="1">Uncharacterized protein</fullName>
    </submittedName>
</protein>
<dbReference type="KEGG" id="fse:DI487_00785"/>
<proteinExistence type="predicted"/>
<dbReference type="Proteomes" id="UP000245429">
    <property type="component" value="Chromosome"/>
</dbReference>
<organism evidence="1 2">
    <name type="scientific">Flavobacterium sediminis</name>
    <dbReference type="NCBI Taxonomy" id="2201181"/>
    <lineage>
        <taxon>Bacteria</taxon>
        <taxon>Pseudomonadati</taxon>
        <taxon>Bacteroidota</taxon>
        <taxon>Flavobacteriia</taxon>
        <taxon>Flavobacteriales</taxon>
        <taxon>Flavobacteriaceae</taxon>
        <taxon>Flavobacterium</taxon>
    </lineage>
</organism>
<keyword evidence="2" id="KW-1185">Reference proteome</keyword>
<evidence type="ECO:0000313" key="1">
    <source>
        <dbReference type="EMBL" id="AWM12549.1"/>
    </source>
</evidence>
<evidence type="ECO:0000313" key="2">
    <source>
        <dbReference type="Proteomes" id="UP000245429"/>
    </source>
</evidence>
<dbReference type="OrthoDB" id="1142747at2"/>
<dbReference type="AlphaFoldDB" id="A0A2U8QR28"/>
<name>A0A2U8QR28_9FLAO</name>